<evidence type="ECO:0000313" key="1">
    <source>
        <dbReference type="EMBL" id="SBW08033.1"/>
    </source>
</evidence>
<dbReference type="AlphaFoldDB" id="A0A212K8K6"/>
<accession>A0A212K8K6</accession>
<sequence length="120" mass="14151">MVDFMGFKYFFSAFCNPEIDIFVIFRLLITFDKLFFQQFFADFAYGPTRHAHLVRNLCHIGMIKSSYPMDAMNLREVQVIKKVFSPMPEGTGMLRNFDELGYNPVRLIHDCSFLLTWKQS</sequence>
<name>A0A212K8K6_9BACT</name>
<reference evidence="1" key="1">
    <citation type="submission" date="2016-04" db="EMBL/GenBank/DDBJ databases">
        <authorList>
            <person name="Evans L.H."/>
            <person name="Alamgir A."/>
            <person name="Owens N."/>
            <person name="Weber N.D."/>
            <person name="Virtaneva K."/>
            <person name="Barbian K."/>
            <person name="Babar A."/>
            <person name="Rosenke K."/>
        </authorList>
    </citation>
    <scope>NUCLEOTIDE SEQUENCE</scope>
    <source>
        <strain evidence="1">92-2</strain>
    </source>
</reference>
<gene>
    <name evidence="1" type="ORF">KM92DES2_12420</name>
</gene>
<organism evidence="1">
    <name type="scientific">uncultured Desulfovibrio sp</name>
    <dbReference type="NCBI Taxonomy" id="167968"/>
    <lineage>
        <taxon>Bacteria</taxon>
        <taxon>Pseudomonadati</taxon>
        <taxon>Thermodesulfobacteriota</taxon>
        <taxon>Desulfovibrionia</taxon>
        <taxon>Desulfovibrionales</taxon>
        <taxon>Desulfovibrionaceae</taxon>
        <taxon>Desulfovibrio</taxon>
        <taxon>environmental samples</taxon>
    </lineage>
</organism>
<proteinExistence type="predicted"/>
<dbReference type="EMBL" id="FLUP01000001">
    <property type="protein sequence ID" value="SBW08033.1"/>
    <property type="molecule type" value="Genomic_DNA"/>
</dbReference>
<protein>
    <submittedName>
        <fullName evidence="1">Uncharacterized protein</fullName>
    </submittedName>
</protein>